<reference evidence="3 4" key="1">
    <citation type="submission" date="2021-04" db="EMBL/GenBank/DDBJ databases">
        <authorList>
            <person name="Tang X."/>
            <person name="Zhou X."/>
            <person name="Chen X."/>
            <person name="Cernava T."/>
            <person name="Zhang C."/>
        </authorList>
    </citation>
    <scope>NUCLEOTIDE SEQUENCE [LARGE SCALE GENOMIC DNA]</scope>
    <source>
        <strain evidence="3 4">BH-SS-21</strain>
        <plasmid evidence="3">p1</plasmid>
    </source>
</reference>
<keyword evidence="3" id="KW-0540">Nuclease</keyword>
<dbReference type="RefSeq" id="WP_210894649.1">
    <property type="nucleotide sequence ID" value="NZ_JAGPYQ010000004.1"/>
</dbReference>
<feature type="domain" description="BsuBI/PstI restriction endonuclease HTH" evidence="2">
    <location>
        <begin position="105"/>
        <end position="181"/>
    </location>
</feature>
<comment type="caution">
    <text evidence="3">The sequence shown here is derived from an EMBL/GenBank/DDBJ whole genome shotgun (WGS) entry which is preliminary data.</text>
</comment>
<evidence type="ECO:0000259" key="2">
    <source>
        <dbReference type="Pfam" id="PF17728"/>
    </source>
</evidence>
<dbReference type="EMBL" id="JAGPYQ010000004">
    <property type="protein sequence ID" value="MBQ0855694.1"/>
    <property type="molecule type" value="Genomic_DNA"/>
</dbReference>
<dbReference type="Gene3D" id="3.40.1350.80">
    <property type="match status" value="1"/>
</dbReference>
<keyword evidence="3" id="KW-0255">Endonuclease</keyword>
<gene>
    <name evidence="3" type="ORF">J8N05_46915</name>
</gene>
<proteinExistence type="predicted"/>
<organism evidence="3 4">
    <name type="scientific">Streptomyces liliiviolaceus</name>
    <dbReference type="NCBI Taxonomy" id="2823109"/>
    <lineage>
        <taxon>Bacteria</taxon>
        <taxon>Bacillati</taxon>
        <taxon>Actinomycetota</taxon>
        <taxon>Actinomycetes</taxon>
        <taxon>Kitasatosporales</taxon>
        <taxon>Streptomycetaceae</taxon>
        <taxon>Streptomyces</taxon>
    </lineage>
</organism>
<evidence type="ECO:0000313" key="3">
    <source>
        <dbReference type="EMBL" id="MBQ0855694.1"/>
    </source>
</evidence>
<dbReference type="AlphaFoldDB" id="A0A940Y1R6"/>
<dbReference type="GO" id="GO:0009307">
    <property type="term" value="P:DNA restriction-modification system"/>
    <property type="evidence" value="ECO:0007669"/>
    <property type="project" value="InterPro"/>
</dbReference>
<dbReference type="InterPro" id="IPR041962">
    <property type="entry name" value="BsuBI/PstI_N_sf"/>
</dbReference>
<dbReference type="GO" id="GO:0003677">
    <property type="term" value="F:DNA binding"/>
    <property type="evidence" value="ECO:0007669"/>
    <property type="project" value="InterPro"/>
</dbReference>
<protein>
    <submittedName>
        <fullName evidence="3">Restriction endonuclease</fullName>
    </submittedName>
</protein>
<dbReference type="InterPro" id="IPR009528">
    <property type="entry name" value="Restrct_endonuc_II_BsuBI_C"/>
</dbReference>
<feature type="domain" description="BsuBI/PstI restriction endonuclease" evidence="1">
    <location>
        <begin position="198"/>
        <end position="350"/>
    </location>
</feature>
<dbReference type="Pfam" id="PF06616">
    <property type="entry name" value="BsuBI_PstI_RE"/>
    <property type="match status" value="1"/>
</dbReference>
<evidence type="ECO:0000313" key="4">
    <source>
        <dbReference type="Proteomes" id="UP000677413"/>
    </source>
</evidence>
<dbReference type="Pfam" id="PF17728">
    <property type="entry name" value="BsuBI_PstI_RE_N"/>
    <property type="match status" value="1"/>
</dbReference>
<geneLocation type="plasmid" evidence="3">
    <name>p1</name>
</geneLocation>
<dbReference type="InterPro" id="IPR041963">
    <property type="entry name" value="BsuBI/PstI_C_sf"/>
</dbReference>
<sequence length="364" mass="40570">MRKIITPEEAEHRLEFIFPRAAFDTVLSSPLAGTAVAALIYVDAVCKADDAAETARWARPSTVVWISDAALEHQTDGERLSWRVAALQNSKLVEQLQESWGIPFQPKYRDNTRETLRDETFRAWREHHAIRKRPGIAVNSSKPTWALLDDFADLFDPDMTDDQVREAAQQWRDRHMTPGTKLKAMRAIKAQEAKHAVIVKLPDNTTRTLEPGKSSLIIKGVIEEWAPARMGEPVVLAISEPGDKVHIGDKGTLQSTGIKIDPKDVLPDVLMADVNSDPVTFWIIEAVASDGAVTEGRRKALLGWAAQQNIKASQCSFLSAFESRNAAPAKKRLKDLAAGTWAWFADEPGHELSWYQMFPTADDV</sequence>
<dbReference type="Proteomes" id="UP000677413">
    <property type="component" value="Unassembled WGS sequence"/>
</dbReference>
<dbReference type="InterPro" id="IPR041454">
    <property type="entry name" value="BsuBI/PstI_N"/>
</dbReference>
<accession>A0A940Y1R6</accession>
<keyword evidence="3" id="KW-0378">Hydrolase</keyword>
<name>A0A940Y1R6_9ACTN</name>
<dbReference type="GO" id="GO:0000287">
    <property type="term" value="F:magnesium ion binding"/>
    <property type="evidence" value="ECO:0007669"/>
    <property type="project" value="InterPro"/>
</dbReference>
<evidence type="ECO:0000259" key="1">
    <source>
        <dbReference type="Pfam" id="PF06616"/>
    </source>
</evidence>
<dbReference type="Gene3D" id="1.10.10.1820">
    <property type="entry name" value="BsuBI/PstI restriction endonuclease-like"/>
    <property type="match status" value="1"/>
</dbReference>
<keyword evidence="4" id="KW-1185">Reference proteome</keyword>
<dbReference type="GO" id="GO:0009036">
    <property type="term" value="F:type II site-specific deoxyribonuclease activity"/>
    <property type="evidence" value="ECO:0007669"/>
    <property type="project" value="InterPro"/>
</dbReference>
<keyword evidence="3" id="KW-0614">Plasmid</keyword>